<dbReference type="SUPFAM" id="SSF52096">
    <property type="entry name" value="ClpP/crotonase"/>
    <property type="match status" value="1"/>
</dbReference>
<dbReference type="Gene3D" id="3.90.226.10">
    <property type="entry name" value="2-enoyl-CoA Hydratase, Chain A, domain 1"/>
    <property type="match status" value="1"/>
</dbReference>
<proteinExistence type="predicted"/>
<dbReference type="InterPro" id="IPR050136">
    <property type="entry name" value="FA_oxidation_alpha_subunit"/>
</dbReference>
<dbReference type="Gene3D" id="1.10.1040.50">
    <property type="match status" value="1"/>
</dbReference>
<dbReference type="PANTHER" id="PTHR43612:SF3">
    <property type="entry name" value="TRIFUNCTIONAL ENZYME SUBUNIT ALPHA, MITOCHONDRIAL"/>
    <property type="match status" value="1"/>
</dbReference>
<dbReference type="EMBL" id="CP061169">
    <property type="protein sequence ID" value="QPZ38478.1"/>
    <property type="molecule type" value="Genomic_DNA"/>
</dbReference>
<dbReference type="Pfam" id="PF00378">
    <property type="entry name" value="ECH_1"/>
    <property type="match status" value="1"/>
</dbReference>
<dbReference type="Proteomes" id="UP000662814">
    <property type="component" value="Chromosome"/>
</dbReference>
<dbReference type="InterPro" id="IPR029045">
    <property type="entry name" value="ClpP/crotonase-like_dom_sf"/>
</dbReference>
<dbReference type="RefSeq" id="WP_166986370.1">
    <property type="nucleotide sequence ID" value="NZ_CP061169.1"/>
</dbReference>
<dbReference type="CDD" id="cd06558">
    <property type="entry name" value="crotonase-like"/>
    <property type="match status" value="1"/>
</dbReference>
<evidence type="ECO:0000313" key="2">
    <source>
        <dbReference type="Proteomes" id="UP000662814"/>
    </source>
</evidence>
<evidence type="ECO:0000313" key="1">
    <source>
        <dbReference type="EMBL" id="QPZ38478.1"/>
    </source>
</evidence>
<dbReference type="PANTHER" id="PTHR43612">
    <property type="entry name" value="TRIFUNCTIONAL ENZYME SUBUNIT ALPHA"/>
    <property type="match status" value="1"/>
</dbReference>
<reference evidence="1 2" key="1">
    <citation type="submission" date="2020-12" db="EMBL/GenBank/DDBJ databases">
        <title>Microbacterium sp. HY060.</title>
        <authorList>
            <person name="Zhou J."/>
        </authorList>
    </citation>
    <scope>NUCLEOTIDE SEQUENCE [LARGE SCALE GENOMIC DNA]</scope>
    <source>
        <strain evidence="1 2">HY60</strain>
    </source>
</reference>
<organism evidence="1 2">
    <name type="scientific">Paramicrobacterium chengjingii</name>
    <dbReference type="NCBI Taxonomy" id="2769067"/>
    <lineage>
        <taxon>Bacteria</taxon>
        <taxon>Bacillati</taxon>
        <taxon>Actinomycetota</taxon>
        <taxon>Actinomycetes</taxon>
        <taxon>Micrococcales</taxon>
        <taxon>Microbacteriaceae</taxon>
        <taxon>Paramicrobacterium</taxon>
    </lineage>
</organism>
<sequence>MTATTGSTSAVVTRADADGIATLTLDDPKAPVNVMNDAYIESMHAVIDGIERDRDTLRGVIITSAKRSFCAGGDLALLRQADATRADEETARLDAIKHDLRRFETLGLPVVAVLNGSALGGGLELALACHRRIAVDDPRLRVGLPEVGLGLLPGAGGTVRLTRMIGIEAALRVILPAETMDAAAALTLEIIDQIVTDVDAATASARDWISSHPNVVKPWDKRGFRIPGGNGSDPRIADTLPGWIATAHAQAGNLPAPRAAMAAVVEGSLVDADTASQIESRYFVHLSHTEEARNLIDAFFDRQRVSDESEDARADVSAVVDEAVLAEAIAAVRAGADPDVVDRAARCAGWRDGVLKRVDTRALEPSESDWVDAPFADLVDRMLFAPALAASRVQAAEALGDAEVNVASIDAGFPAATGGAARFCQEYSGGAEGFATRAVVLAATYGPRFAPMPSAT</sequence>
<dbReference type="InterPro" id="IPR001753">
    <property type="entry name" value="Enoyl-CoA_hydra/iso"/>
</dbReference>
<accession>A0ABX6YI75</accession>
<protein>
    <submittedName>
        <fullName evidence="1">Enoyl-CoA hydratase/isomerase family protein</fullName>
    </submittedName>
</protein>
<keyword evidence="2" id="KW-1185">Reference proteome</keyword>
<gene>
    <name evidence="1" type="ORF">HCR76_17135</name>
</gene>
<name>A0ABX6YI75_9MICO</name>